<organism evidence="3 4">
    <name type="scientific">Lentzea sokolovensis</name>
    <dbReference type="NCBI Taxonomy" id="3095429"/>
    <lineage>
        <taxon>Bacteria</taxon>
        <taxon>Bacillati</taxon>
        <taxon>Actinomycetota</taxon>
        <taxon>Actinomycetes</taxon>
        <taxon>Pseudonocardiales</taxon>
        <taxon>Pseudonocardiaceae</taxon>
        <taxon>Lentzea</taxon>
    </lineage>
</organism>
<name>A0ABU4VAL8_9PSEU</name>
<evidence type="ECO:0000256" key="2">
    <source>
        <dbReference type="SAM" id="SignalP"/>
    </source>
</evidence>
<accession>A0ABU4VAL8</accession>
<sequence>MRLSIALASVVVVAGSSGAAADVPAVTYQDIVPRLRKFQSIADQNGGNRAHERAQGSRRRSTT</sequence>
<gene>
    <name evidence="3" type="ORF">SK854_38245</name>
</gene>
<proteinExistence type="predicted"/>
<reference evidence="3 4" key="1">
    <citation type="submission" date="2023-11" db="EMBL/GenBank/DDBJ databases">
        <title>Lentzea sokolovensis, sp. nov., Lentzea kristufkii, sp. nov., and Lentzea miocenensis, sp. nov., rare actinobacteria from Sokolov Coal Basin, Miocene lacustrine sediment, Czech Republic.</title>
        <authorList>
            <person name="Lara A."/>
            <person name="Kotroba L."/>
            <person name="Nouioui I."/>
            <person name="Neumann-Schaal M."/>
            <person name="Mast Y."/>
            <person name="Chronakova A."/>
        </authorList>
    </citation>
    <scope>NUCLEOTIDE SEQUENCE [LARGE SCALE GENOMIC DNA]</scope>
    <source>
        <strain evidence="3 4">BCCO 10_0061</strain>
    </source>
</reference>
<evidence type="ECO:0000313" key="4">
    <source>
        <dbReference type="Proteomes" id="UP001285352"/>
    </source>
</evidence>
<reference evidence="3 4" key="2">
    <citation type="submission" date="2023-11" db="EMBL/GenBank/DDBJ databases">
        <authorList>
            <person name="Lara A.C."/>
            <person name="Chronakova A."/>
        </authorList>
    </citation>
    <scope>NUCLEOTIDE SEQUENCE [LARGE SCALE GENOMIC DNA]</scope>
    <source>
        <strain evidence="3 4">BCCO 10_0061</strain>
    </source>
</reference>
<protein>
    <submittedName>
        <fullName evidence="3">Uncharacterized protein</fullName>
    </submittedName>
</protein>
<feature type="region of interest" description="Disordered" evidence="1">
    <location>
        <begin position="41"/>
        <end position="63"/>
    </location>
</feature>
<dbReference type="Proteomes" id="UP001285352">
    <property type="component" value="Unassembled WGS sequence"/>
</dbReference>
<feature type="signal peptide" evidence="2">
    <location>
        <begin position="1"/>
        <end position="21"/>
    </location>
</feature>
<feature type="chain" id="PRO_5046000897" evidence="2">
    <location>
        <begin position="22"/>
        <end position="63"/>
    </location>
</feature>
<evidence type="ECO:0000313" key="3">
    <source>
        <dbReference type="EMBL" id="MDX8148006.1"/>
    </source>
</evidence>
<comment type="caution">
    <text evidence="3">The sequence shown here is derived from an EMBL/GenBank/DDBJ whole genome shotgun (WGS) entry which is preliminary data.</text>
</comment>
<evidence type="ECO:0000256" key="1">
    <source>
        <dbReference type="SAM" id="MobiDB-lite"/>
    </source>
</evidence>
<keyword evidence="2" id="KW-0732">Signal</keyword>
<keyword evidence="4" id="KW-1185">Reference proteome</keyword>
<dbReference type="EMBL" id="JAXAVU010000014">
    <property type="protein sequence ID" value="MDX8148006.1"/>
    <property type="molecule type" value="Genomic_DNA"/>
</dbReference>
<dbReference type="RefSeq" id="WP_144065156.1">
    <property type="nucleotide sequence ID" value="NZ_JAXAVU010000014.1"/>
</dbReference>